<dbReference type="InterPro" id="IPR009097">
    <property type="entry name" value="Cyclic_Pdiesterase"/>
</dbReference>
<feature type="active site" description="Proton donor" evidence="2">
    <location>
        <position position="36"/>
    </location>
</feature>
<dbReference type="HAMAP" id="MF_01940">
    <property type="entry name" value="RNA_CPDase"/>
    <property type="match status" value="1"/>
</dbReference>
<dbReference type="NCBIfam" id="TIGR02258">
    <property type="entry name" value="2_5_ligase"/>
    <property type="match status" value="1"/>
</dbReference>
<evidence type="ECO:0000313" key="4">
    <source>
        <dbReference type="Proteomes" id="UP001243420"/>
    </source>
</evidence>
<organism evidence="3 4">
    <name type="scientific">Jannaschia ovalis</name>
    <dbReference type="NCBI Taxonomy" id="3038773"/>
    <lineage>
        <taxon>Bacteria</taxon>
        <taxon>Pseudomonadati</taxon>
        <taxon>Pseudomonadota</taxon>
        <taxon>Alphaproteobacteria</taxon>
        <taxon>Rhodobacterales</taxon>
        <taxon>Roseobacteraceae</taxon>
        <taxon>Jannaschia</taxon>
    </lineage>
</organism>
<comment type="function">
    <text evidence="2">Hydrolyzes RNA 2',3'-cyclic phosphodiester to an RNA 2'-phosphomonoester.</text>
</comment>
<evidence type="ECO:0000256" key="2">
    <source>
        <dbReference type="HAMAP-Rule" id="MF_01940"/>
    </source>
</evidence>
<comment type="similarity">
    <text evidence="2">Belongs to the 2H phosphoesterase superfamily. ThpR family.</text>
</comment>
<feature type="short sequence motif" description="HXTX 2" evidence="2">
    <location>
        <begin position="119"/>
        <end position="122"/>
    </location>
</feature>
<dbReference type="Gene3D" id="3.90.1140.10">
    <property type="entry name" value="Cyclic phosphodiesterase"/>
    <property type="match status" value="1"/>
</dbReference>
<dbReference type="EMBL" id="CP122537">
    <property type="protein sequence ID" value="WGH77527.1"/>
    <property type="molecule type" value="Genomic_DNA"/>
</dbReference>
<accession>A0ABY8L835</accession>
<proteinExistence type="inferred from homology"/>
<name>A0ABY8L835_9RHOB</name>
<dbReference type="SUPFAM" id="SSF55144">
    <property type="entry name" value="LigT-like"/>
    <property type="match status" value="1"/>
</dbReference>
<dbReference type="PANTHER" id="PTHR35561">
    <property type="entry name" value="RNA 2',3'-CYCLIC PHOSPHODIESTERASE"/>
    <property type="match status" value="1"/>
</dbReference>
<dbReference type="Pfam" id="PF13563">
    <property type="entry name" value="2_5_RNA_ligase2"/>
    <property type="match status" value="1"/>
</dbReference>
<keyword evidence="1 2" id="KW-0378">Hydrolase</keyword>
<evidence type="ECO:0000313" key="3">
    <source>
        <dbReference type="EMBL" id="WGH77527.1"/>
    </source>
</evidence>
<reference evidence="3 4" key="1">
    <citation type="submission" date="2023-04" db="EMBL/GenBank/DDBJ databases">
        <title>Jannaschia ovalis sp. nov., a marine bacterium isolated from sea tidal flat.</title>
        <authorList>
            <person name="Kwon D.Y."/>
            <person name="Kim J.-J."/>
        </authorList>
    </citation>
    <scope>NUCLEOTIDE SEQUENCE [LARGE SCALE GENOMIC DNA]</scope>
    <source>
        <strain evidence="3 4">GRR-S6-38</strain>
    </source>
</reference>
<dbReference type="RefSeq" id="WP_279964104.1">
    <property type="nucleotide sequence ID" value="NZ_CP122537.1"/>
</dbReference>
<gene>
    <name evidence="3" type="primary">thpR</name>
    <name evidence="3" type="ORF">P8627_10810</name>
</gene>
<dbReference type="EC" id="3.1.4.58" evidence="2"/>
<feature type="short sequence motif" description="HXTX 1" evidence="2">
    <location>
        <begin position="36"/>
        <end position="39"/>
    </location>
</feature>
<dbReference type="PANTHER" id="PTHR35561:SF1">
    <property type="entry name" value="RNA 2',3'-CYCLIC PHOSPHODIESTERASE"/>
    <property type="match status" value="1"/>
</dbReference>
<dbReference type="InterPro" id="IPR004175">
    <property type="entry name" value="RNA_CPDase"/>
</dbReference>
<feature type="active site" description="Proton acceptor" evidence="2">
    <location>
        <position position="119"/>
    </location>
</feature>
<sequence length="181" mass="19313">MRAFLGLPVPEPWIGPLMRAQGRIPGGRSVPADDLHLTLAFLDDQPEARLEALHDALEARAAPAVTLTATGYASFGSKRARLVALDVAATPELSALRKRIRNACRGAGIDLPRERFRPHVTLVRFPAAAPPDPARLPRALAGLGLPEMAPAEARLAVLWGSDLTPSGPVYTPLAQYPLRAA</sequence>
<dbReference type="Proteomes" id="UP001243420">
    <property type="component" value="Chromosome"/>
</dbReference>
<protein>
    <recommendedName>
        <fullName evidence="2">RNA 2',3'-cyclic phosphodiesterase</fullName>
        <shortName evidence="2">RNA 2',3'-CPDase</shortName>
        <ecNumber evidence="2">3.1.4.58</ecNumber>
    </recommendedName>
</protein>
<comment type="catalytic activity">
    <reaction evidence="2">
        <text>a 3'-end 2',3'-cyclophospho-ribonucleotide-RNA + H2O = a 3'-end 2'-phospho-ribonucleotide-RNA + H(+)</text>
        <dbReference type="Rhea" id="RHEA:11828"/>
        <dbReference type="Rhea" id="RHEA-COMP:10464"/>
        <dbReference type="Rhea" id="RHEA-COMP:17353"/>
        <dbReference type="ChEBI" id="CHEBI:15377"/>
        <dbReference type="ChEBI" id="CHEBI:15378"/>
        <dbReference type="ChEBI" id="CHEBI:83064"/>
        <dbReference type="ChEBI" id="CHEBI:173113"/>
        <dbReference type="EC" id="3.1.4.58"/>
    </reaction>
</comment>
<evidence type="ECO:0000256" key="1">
    <source>
        <dbReference type="ARBA" id="ARBA00022801"/>
    </source>
</evidence>
<keyword evidence="4" id="KW-1185">Reference proteome</keyword>